<evidence type="ECO:0000313" key="2">
    <source>
        <dbReference type="Proteomes" id="UP000318437"/>
    </source>
</evidence>
<proteinExistence type="predicted"/>
<dbReference type="AlphaFoldDB" id="A0A5C6D1U7"/>
<name>A0A5C6D1U7_9BACT</name>
<dbReference type="EMBL" id="SJPS01000001">
    <property type="protein sequence ID" value="TWU29627.1"/>
    <property type="molecule type" value="Genomic_DNA"/>
</dbReference>
<dbReference type="Proteomes" id="UP000318437">
    <property type="component" value="Unassembled WGS sequence"/>
</dbReference>
<accession>A0A5C6D1U7</accession>
<sequence>MVSAVFDALLMFSQLRHAKNAANVTNVNNMKRLEVKSAQIGGLANGFTHPRPAHAAPHPAS</sequence>
<gene>
    <name evidence="1" type="ORF">Pla144_04050</name>
</gene>
<reference evidence="1 2" key="1">
    <citation type="submission" date="2019-02" db="EMBL/GenBank/DDBJ databases">
        <title>Deep-cultivation of Planctomycetes and their phenomic and genomic characterization uncovers novel biology.</title>
        <authorList>
            <person name="Wiegand S."/>
            <person name="Jogler M."/>
            <person name="Boedeker C."/>
            <person name="Pinto D."/>
            <person name="Vollmers J."/>
            <person name="Rivas-Marin E."/>
            <person name="Kohn T."/>
            <person name="Peeters S.H."/>
            <person name="Heuer A."/>
            <person name="Rast P."/>
            <person name="Oberbeckmann S."/>
            <person name="Bunk B."/>
            <person name="Jeske O."/>
            <person name="Meyerdierks A."/>
            <person name="Storesund J.E."/>
            <person name="Kallscheuer N."/>
            <person name="Luecker S."/>
            <person name="Lage O.M."/>
            <person name="Pohl T."/>
            <person name="Merkel B.J."/>
            <person name="Hornburger P."/>
            <person name="Mueller R.-W."/>
            <person name="Bruemmer F."/>
            <person name="Labrenz M."/>
            <person name="Spormann A.M."/>
            <person name="Op Den Camp H."/>
            <person name="Overmann J."/>
            <person name="Amann R."/>
            <person name="Jetten M.S.M."/>
            <person name="Mascher T."/>
            <person name="Medema M.H."/>
            <person name="Devos D.P."/>
            <person name="Kaster A.-K."/>
            <person name="Ovreas L."/>
            <person name="Rohde M."/>
            <person name="Galperin M.Y."/>
            <person name="Jogler C."/>
        </authorList>
    </citation>
    <scope>NUCLEOTIDE SEQUENCE [LARGE SCALE GENOMIC DNA]</scope>
    <source>
        <strain evidence="1 2">Pla144</strain>
    </source>
</reference>
<comment type="caution">
    <text evidence="1">The sequence shown here is derived from an EMBL/GenBank/DDBJ whole genome shotgun (WGS) entry which is preliminary data.</text>
</comment>
<organism evidence="1 2">
    <name type="scientific">Bythopirellula polymerisocia</name>
    <dbReference type="NCBI Taxonomy" id="2528003"/>
    <lineage>
        <taxon>Bacteria</taxon>
        <taxon>Pseudomonadati</taxon>
        <taxon>Planctomycetota</taxon>
        <taxon>Planctomycetia</taxon>
        <taxon>Pirellulales</taxon>
        <taxon>Lacipirellulaceae</taxon>
        <taxon>Bythopirellula</taxon>
    </lineage>
</organism>
<protein>
    <submittedName>
        <fullName evidence="1">Uncharacterized protein</fullName>
    </submittedName>
</protein>
<evidence type="ECO:0000313" key="1">
    <source>
        <dbReference type="EMBL" id="TWU29627.1"/>
    </source>
</evidence>
<keyword evidence="2" id="KW-1185">Reference proteome</keyword>